<organism evidence="2 3">
    <name type="scientific">Cymbomonas tetramitiformis</name>
    <dbReference type="NCBI Taxonomy" id="36881"/>
    <lineage>
        <taxon>Eukaryota</taxon>
        <taxon>Viridiplantae</taxon>
        <taxon>Chlorophyta</taxon>
        <taxon>Pyramimonadophyceae</taxon>
        <taxon>Pyramimonadales</taxon>
        <taxon>Pyramimonadaceae</taxon>
        <taxon>Cymbomonas</taxon>
    </lineage>
</organism>
<name>A0AAE0FL35_9CHLO</name>
<gene>
    <name evidence="2" type="ORF">CYMTET_29293</name>
</gene>
<evidence type="ECO:0000256" key="1">
    <source>
        <dbReference type="SAM" id="MobiDB-lite"/>
    </source>
</evidence>
<feature type="region of interest" description="Disordered" evidence="1">
    <location>
        <begin position="1"/>
        <end position="35"/>
    </location>
</feature>
<reference evidence="2 3" key="1">
    <citation type="journal article" date="2015" name="Genome Biol. Evol.">
        <title>Comparative Genomics of a Bacterivorous Green Alga Reveals Evolutionary Causalities and Consequences of Phago-Mixotrophic Mode of Nutrition.</title>
        <authorList>
            <person name="Burns J.A."/>
            <person name="Paasch A."/>
            <person name="Narechania A."/>
            <person name="Kim E."/>
        </authorList>
    </citation>
    <scope>NUCLEOTIDE SEQUENCE [LARGE SCALE GENOMIC DNA]</scope>
    <source>
        <strain evidence="2 3">PLY_AMNH</strain>
    </source>
</reference>
<keyword evidence="3" id="KW-1185">Reference proteome</keyword>
<dbReference type="Proteomes" id="UP001190700">
    <property type="component" value="Unassembled WGS sequence"/>
</dbReference>
<evidence type="ECO:0000313" key="3">
    <source>
        <dbReference type="Proteomes" id="UP001190700"/>
    </source>
</evidence>
<proteinExistence type="predicted"/>
<comment type="caution">
    <text evidence="2">The sequence shown here is derived from an EMBL/GenBank/DDBJ whole genome shotgun (WGS) entry which is preliminary data.</text>
</comment>
<protein>
    <submittedName>
        <fullName evidence="2">Uncharacterized protein</fullName>
    </submittedName>
</protein>
<dbReference type="AlphaFoldDB" id="A0AAE0FL35"/>
<sequence>MSARSTISDQSQQPASLQPPSPSINPASVQQSQTTITSMMPPLQQHAPLSNQMVQNGRPAQNIGICQQILEAAAANRSMQQQWQQQDNLQSSSSNLPFSDTCGIQTDVSANSQSLVAISTAEAHAGEQLAYAHAFSAEDLSMIKMDDPTNSSALLMSTDRAAVHSAGSKDDAI</sequence>
<feature type="compositionally biased region" description="Polar residues" evidence="1">
    <location>
        <begin position="24"/>
        <end position="35"/>
    </location>
</feature>
<evidence type="ECO:0000313" key="2">
    <source>
        <dbReference type="EMBL" id="KAK3261817.1"/>
    </source>
</evidence>
<accession>A0AAE0FL35</accession>
<dbReference type="EMBL" id="LGRX02016642">
    <property type="protein sequence ID" value="KAK3261817.1"/>
    <property type="molecule type" value="Genomic_DNA"/>
</dbReference>